<dbReference type="InterPro" id="IPR049326">
    <property type="entry name" value="Rhodopsin_dom_fungi"/>
</dbReference>
<dbReference type="STRING" id="2070753.A0A3A2ZQ45"/>
<protein>
    <recommendedName>
        <fullName evidence="8">Rhodopsin domain-containing protein</fullName>
    </recommendedName>
</protein>
<name>A0A3A2ZQ45_9EURO</name>
<dbReference type="AlphaFoldDB" id="A0A3A2ZQ45"/>
<dbReference type="PANTHER" id="PTHR33048">
    <property type="entry name" value="PTH11-LIKE INTEGRAL MEMBRANE PROTEIN (AFU_ORTHOLOGUE AFUA_5G11245)"/>
    <property type="match status" value="1"/>
</dbReference>
<keyword evidence="4 7" id="KW-0472">Membrane</keyword>
<dbReference type="Pfam" id="PF20684">
    <property type="entry name" value="Fung_rhodopsin"/>
    <property type="match status" value="1"/>
</dbReference>
<feature type="transmembrane region" description="Helical" evidence="7">
    <location>
        <begin position="17"/>
        <end position="36"/>
    </location>
</feature>
<accession>A0A3A2ZQ45</accession>
<feature type="transmembrane region" description="Helical" evidence="7">
    <location>
        <begin position="214"/>
        <end position="241"/>
    </location>
</feature>
<evidence type="ECO:0000256" key="4">
    <source>
        <dbReference type="ARBA" id="ARBA00023136"/>
    </source>
</evidence>
<evidence type="ECO:0000256" key="7">
    <source>
        <dbReference type="SAM" id="Phobius"/>
    </source>
</evidence>
<keyword evidence="2 7" id="KW-0812">Transmembrane</keyword>
<comment type="subcellular location">
    <subcellularLocation>
        <location evidence="1">Membrane</location>
        <topology evidence="1">Multi-pass membrane protein</topology>
    </subcellularLocation>
</comment>
<evidence type="ECO:0000256" key="5">
    <source>
        <dbReference type="ARBA" id="ARBA00038359"/>
    </source>
</evidence>
<evidence type="ECO:0000256" key="3">
    <source>
        <dbReference type="ARBA" id="ARBA00022989"/>
    </source>
</evidence>
<keyword evidence="10" id="KW-1185">Reference proteome</keyword>
<feature type="transmembrane region" description="Helical" evidence="7">
    <location>
        <begin position="253"/>
        <end position="273"/>
    </location>
</feature>
<dbReference type="EMBL" id="MVGC01000082">
    <property type="protein sequence ID" value="RJE24403.1"/>
    <property type="molecule type" value="Genomic_DNA"/>
</dbReference>
<sequence length="397" mass="44715">MSSLGPAFAHEFRRETWALYAVGILGATLRFVARIRRLGVRNLQIDDYMMAFAVIWYTMLCVALNQVVTLGGSNLMDEYDIKHLTPTLKSERVSGSKWVYVSEHSFLLNSWTLKSCMLVLYARITEGLSQKRLVHYLAIYVACGFVATELSLFLICRPITNYWAVPTPNPQCANYQYYEIIQGCIAITADVLMLLVAIPIIIRVRVPLKQKLILLLIFGLGIFVIIAALLTKIYCLVPSLISYVYMNWYFREATVAMLVTNLPLVWSLIREIFPAIRSWTGSKRSDRYRSGPWTWNKGLGTSQRYGRSAGAQSRDFSMHNYGQSAVVTPSKAVSDFTCRASEERDAVSDDASGRALRIRQDFTITIDSEPPDYTTSHEPGQSPGPGDSRPQSKNSNV</sequence>
<evidence type="ECO:0000256" key="2">
    <source>
        <dbReference type="ARBA" id="ARBA00022692"/>
    </source>
</evidence>
<dbReference type="GO" id="GO:0016020">
    <property type="term" value="C:membrane"/>
    <property type="evidence" value="ECO:0007669"/>
    <property type="project" value="UniProtKB-SubCell"/>
</dbReference>
<evidence type="ECO:0000313" key="9">
    <source>
        <dbReference type="EMBL" id="RJE24403.1"/>
    </source>
</evidence>
<evidence type="ECO:0000313" key="10">
    <source>
        <dbReference type="Proteomes" id="UP000266188"/>
    </source>
</evidence>
<feature type="transmembrane region" description="Helical" evidence="7">
    <location>
        <begin position="180"/>
        <end position="202"/>
    </location>
</feature>
<dbReference type="Proteomes" id="UP000266188">
    <property type="component" value="Unassembled WGS sequence"/>
</dbReference>
<proteinExistence type="inferred from homology"/>
<feature type="transmembrane region" description="Helical" evidence="7">
    <location>
        <begin position="48"/>
        <end position="68"/>
    </location>
</feature>
<evidence type="ECO:0000256" key="6">
    <source>
        <dbReference type="SAM" id="MobiDB-lite"/>
    </source>
</evidence>
<organism evidence="9 10">
    <name type="scientific">Aspergillus sclerotialis</name>
    <dbReference type="NCBI Taxonomy" id="2070753"/>
    <lineage>
        <taxon>Eukaryota</taxon>
        <taxon>Fungi</taxon>
        <taxon>Dikarya</taxon>
        <taxon>Ascomycota</taxon>
        <taxon>Pezizomycotina</taxon>
        <taxon>Eurotiomycetes</taxon>
        <taxon>Eurotiomycetidae</taxon>
        <taxon>Eurotiales</taxon>
        <taxon>Aspergillaceae</taxon>
        <taxon>Aspergillus</taxon>
        <taxon>Aspergillus subgen. Polypaecilum</taxon>
    </lineage>
</organism>
<dbReference type="InterPro" id="IPR052337">
    <property type="entry name" value="SAT4-like"/>
</dbReference>
<reference evidence="10" key="1">
    <citation type="submission" date="2017-02" db="EMBL/GenBank/DDBJ databases">
        <authorList>
            <person name="Tafer H."/>
            <person name="Lopandic K."/>
        </authorList>
    </citation>
    <scope>NUCLEOTIDE SEQUENCE [LARGE SCALE GENOMIC DNA]</scope>
    <source>
        <strain evidence="10">CBS 366.77</strain>
    </source>
</reference>
<evidence type="ECO:0000259" key="8">
    <source>
        <dbReference type="Pfam" id="PF20684"/>
    </source>
</evidence>
<dbReference type="PANTHER" id="PTHR33048:SF149">
    <property type="entry name" value="UBID FAMILY DECARBOXYLASE"/>
    <property type="match status" value="1"/>
</dbReference>
<keyword evidence="3 7" id="KW-1133">Transmembrane helix</keyword>
<feature type="transmembrane region" description="Helical" evidence="7">
    <location>
        <begin position="136"/>
        <end position="160"/>
    </location>
</feature>
<comment type="caution">
    <text evidence="9">The sequence shown here is derived from an EMBL/GenBank/DDBJ whole genome shotgun (WGS) entry which is preliminary data.</text>
</comment>
<comment type="similarity">
    <text evidence="5">Belongs to the SAT4 family.</text>
</comment>
<evidence type="ECO:0000256" key="1">
    <source>
        <dbReference type="ARBA" id="ARBA00004141"/>
    </source>
</evidence>
<dbReference type="OrthoDB" id="3903189at2759"/>
<feature type="domain" description="Rhodopsin" evidence="8">
    <location>
        <begin position="29"/>
        <end position="270"/>
    </location>
</feature>
<gene>
    <name evidence="9" type="ORF">PHISCL_03257</name>
</gene>
<feature type="region of interest" description="Disordered" evidence="6">
    <location>
        <begin position="358"/>
        <end position="397"/>
    </location>
</feature>